<keyword evidence="10" id="KW-1185">Reference proteome</keyword>
<sequence>MANKTILKWAGSKARIMDKLHLPAGKRLVEPFAGSCAVMMNTDYDEYLIADINSDLINMYQQIKNDVELFIELSRDFFKFYNNEHGFYLLRDKFNSALPECRSPLIRAVWFLYLNRHCFNGLCRYNKSGHFNVPFGKYKSVYFPEDEIRAFAEKAQRATFICADWRETLQLVKADDVVYCDPPYLGKFSKFTNYHSHHFSFSEQHKLTNALITLHNESGNPIVVSNSMEAKGIYKDFDITEITAQRSIAASSNSRKPATEIIASLLMEVAND</sequence>
<dbReference type="GO" id="GO:0009307">
    <property type="term" value="P:DNA restriction-modification system"/>
    <property type="evidence" value="ECO:0007669"/>
    <property type="project" value="InterPro"/>
</dbReference>
<proteinExistence type="inferred from homology"/>
<gene>
    <name evidence="9" type="primary">dam_3</name>
    <name evidence="9" type="ORF">Phpb_02673</name>
</gene>
<evidence type="ECO:0000256" key="5">
    <source>
        <dbReference type="ARBA" id="ARBA00022691"/>
    </source>
</evidence>
<dbReference type="PANTHER" id="PTHR30481">
    <property type="entry name" value="DNA ADENINE METHYLASE"/>
    <property type="match status" value="1"/>
</dbReference>
<organism evidence="9 10">
    <name type="scientific">Photorhabdus namnaonensis</name>
    <dbReference type="NCBI Taxonomy" id="1851568"/>
    <lineage>
        <taxon>Bacteria</taxon>
        <taxon>Pseudomonadati</taxon>
        <taxon>Pseudomonadota</taxon>
        <taxon>Gammaproteobacteria</taxon>
        <taxon>Enterobacterales</taxon>
        <taxon>Morganellaceae</taxon>
        <taxon>Photorhabdus</taxon>
    </lineage>
</organism>
<dbReference type="Pfam" id="PF02086">
    <property type="entry name" value="MethyltransfD12"/>
    <property type="match status" value="1"/>
</dbReference>
<keyword evidence="5 8" id="KW-0949">S-adenosyl-L-methionine</keyword>
<dbReference type="PATRIC" id="fig|29488.15.peg.2944"/>
<feature type="binding site" evidence="7">
    <location>
        <position position="51"/>
    </location>
    <ligand>
        <name>S-adenosyl-L-methionine</name>
        <dbReference type="ChEBI" id="CHEBI:59789"/>
    </ligand>
</feature>
<accession>A0A1B8YGD6</accession>
<feature type="binding site" evidence="7">
    <location>
        <position position="9"/>
    </location>
    <ligand>
        <name>S-adenosyl-L-methionine</name>
        <dbReference type="ChEBI" id="CHEBI:59789"/>
    </ligand>
</feature>
<evidence type="ECO:0000256" key="2">
    <source>
        <dbReference type="ARBA" id="ARBA00011900"/>
    </source>
</evidence>
<dbReference type="RefSeq" id="WP_065390744.1">
    <property type="nucleotide sequence ID" value="NZ_CAWMQN010000072.1"/>
</dbReference>
<dbReference type="InterPro" id="IPR023095">
    <property type="entry name" value="Ade_MeTrfase_dom_2"/>
</dbReference>
<evidence type="ECO:0000256" key="7">
    <source>
        <dbReference type="PIRSR" id="PIRSR000398-1"/>
    </source>
</evidence>
<keyword evidence="3 8" id="KW-0489">Methyltransferase</keyword>
<keyword evidence="4 8" id="KW-0808">Transferase</keyword>
<protein>
    <recommendedName>
        <fullName evidence="2 8">Site-specific DNA-methyltransferase (adenine-specific)</fullName>
        <ecNumber evidence="2 8">2.1.1.72</ecNumber>
    </recommendedName>
</protein>
<evidence type="ECO:0000313" key="9">
    <source>
        <dbReference type="EMBL" id="OCA54229.1"/>
    </source>
</evidence>
<dbReference type="Proteomes" id="UP000092665">
    <property type="component" value="Unassembled WGS sequence"/>
</dbReference>
<reference evidence="10" key="1">
    <citation type="submission" date="2015-11" db="EMBL/GenBank/DDBJ databases">
        <authorList>
            <person name="Tobias N.J."/>
            <person name="Mishra B."/>
            <person name="Gupta D.K."/>
            <person name="Thines M."/>
            <person name="Stinear T.P."/>
            <person name="Bode H.B."/>
        </authorList>
    </citation>
    <scope>NUCLEOTIDE SEQUENCE [LARGE SCALE GENOMIC DNA]</scope>
    <source>
        <strain evidence="10">PB45.5</strain>
    </source>
</reference>
<dbReference type="InterPro" id="IPR012327">
    <property type="entry name" value="MeTrfase_D12"/>
</dbReference>
<comment type="caution">
    <text evidence="9">The sequence shown here is derived from an EMBL/GenBank/DDBJ whole genome shotgun (WGS) entry which is preliminary data.</text>
</comment>
<name>A0A1B8YGD6_9GAMM</name>
<dbReference type="AlphaFoldDB" id="A0A1B8YGD6"/>
<dbReference type="Gene3D" id="1.10.1020.10">
    <property type="entry name" value="Adenine-specific Methyltransferase, Domain 2"/>
    <property type="match status" value="1"/>
</dbReference>
<dbReference type="EC" id="2.1.1.72" evidence="2 8"/>
<dbReference type="Gene3D" id="3.40.50.150">
    <property type="entry name" value="Vaccinia Virus protein VP39"/>
    <property type="match status" value="1"/>
</dbReference>
<dbReference type="PROSITE" id="PS00092">
    <property type="entry name" value="N6_MTASE"/>
    <property type="match status" value="1"/>
</dbReference>
<dbReference type="InterPro" id="IPR012263">
    <property type="entry name" value="M_m6A_EcoRV"/>
</dbReference>
<feature type="binding site" evidence="7">
    <location>
        <position position="181"/>
    </location>
    <ligand>
        <name>S-adenosyl-L-methionine</name>
        <dbReference type="ChEBI" id="CHEBI:59789"/>
    </ligand>
</feature>
<dbReference type="NCBIfam" id="TIGR00571">
    <property type="entry name" value="dam"/>
    <property type="match status" value="1"/>
</dbReference>
<evidence type="ECO:0000256" key="6">
    <source>
        <dbReference type="ARBA" id="ARBA00047942"/>
    </source>
</evidence>
<dbReference type="GO" id="GO:0009007">
    <property type="term" value="F:site-specific DNA-methyltransferase (adenine-specific) activity"/>
    <property type="evidence" value="ECO:0007669"/>
    <property type="project" value="UniProtKB-UniRule"/>
</dbReference>
<dbReference type="SUPFAM" id="SSF53335">
    <property type="entry name" value="S-adenosyl-L-methionine-dependent methyltransferases"/>
    <property type="match status" value="1"/>
</dbReference>
<dbReference type="GO" id="GO:0043565">
    <property type="term" value="F:sequence-specific DNA binding"/>
    <property type="evidence" value="ECO:0007669"/>
    <property type="project" value="TreeGrafter"/>
</dbReference>
<evidence type="ECO:0000256" key="1">
    <source>
        <dbReference type="ARBA" id="ARBA00006594"/>
    </source>
</evidence>
<evidence type="ECO:0000256" key="8">
    <source>
        <dbReference type="RuleBase" id="RU361257"/>
    </source>
</evidence>
<dbReference type="PIRSF" id="PIRSF000398">
    <property type="entry name" value="M_m6A_EcoRV"/>
    <property type="match status" value="1"/>
</dbReference>
<comment type="catalytic activity">
    <reaction evidence="6 8">
        <text>a 2'-deoxyadenosine in DNA + S-adenosyl-L-methionine = an N(6)-methyl-2'-deoxyadenosine in DNA + S-adenosyl-L-homocysteine + H(+)</text>
        <dbReference type="Rhea" id="RHEA:15197"/>
        <dbReference type="Rhea" id="RHEA-COMP:12418"/>
        <dbReference type="Rhea" id="RHEA-COMP:12419"/>
        <dbReference type="ChEBI" id="CHEBI:15378"/>
        <dbReference type="ChEBI" id="CHEBI:57856"/>
        <dbReference type="ChEBI" id="CHEBI:59789"/>
        <dbReference type="ChEBI" id="CHEBI:90615"/>
        <dbReference type="ChEBI" id="CHEBI:90616"/>
        <dbReference type="EC" id="2.1.1.72"/>
    </reaction>
</comment>
<dbReference type="PANTHER" id="PTHR30481:SF3">
    <property type="entry name" value="DNA ADENINE METHYLASE"/>
    <property type="match status" value="1"/>
</dbReference>
<evidence type="ECO:0000256" key="4">
    <source>
        <dbReference type="ARBA" id="ARBA00022679"/>
    </source>
</evidence>
<dbReference type="GO" id="GO:1904047">
    <property type="term" value="F:S-adenosyl-L-methionine binding"/>
    <property type="evidence" value="ECO:0007669"/>
    <property type="project" value="TreeGrafter"/>
</dbReference>
<evidence type="ECO:0000313" key="10">
    <source>
        <dbReference type="Proteomes" id="UP000092665"/>
    </source>
</evidence>
<dbReference type="GO" id="GO:0032259">
    <property type="term" value="P:methylation"/>
    <property type="evidence" value="ECO:0007669"/>
    <property type="project" value="UniProtKB-KW"/>
</dbReference>
<dbReference type="EMBL" id="LOIC01000072">
    <property type="protein sequence ID" value="OCA54229.1"/>
    <property type="molecule type" value="Genomic_DNA"/>
</dbReference>
<evidence type="ECO:0000256" key="3">
    <source>
        <dbReference type="ARBA" id="ARBA00022603"/>
    </source>
</evidence>
<comment type="similarity">
    <text evidence="1 8">Belongs to the N(4)/N(6)-methyltransferase family.</text>
</comment>
<dbReference type="GO" id="GO:0006298">
    <property type="term" value="P:mismatch repair"/>
    <property type="evidence" value="ECO:0007669"/>
    <property type="project" value="TreeGrafter"/>
</dbReference>
<dbReference type="PRINTS" id="PR00505">
    <property type="entry name" value="D12N6MTFRASE"/>
</dbReference>
<dbReference type="InterPro" id="IPR029063">
    <property type="entry name" value="SAM-dependent_MTases_sf"/>
</dbReference>
<dbReference type="InterPro" id="IPR002052">
    <property type="entry name" value="DNA_methylase_N6_adenine_CS"/>
</dbReference>
<feature type="binding site" evidence="7">
    <location>
        <position position="13"/>
    </location>
    <ligand>
        <name>S-adenosyl-L-methionine</name>
        <dbReference type="ChEBI" id="CHEBI:59789"/>
    </ligand>
</feature>